<dbReference type="Pfam" id="PF00501">
    <property type="entry name" value="AMP-binding"/>
    <property type="match status" value="1"/>
</dbReference>
<reference evidence="4 5" key="1">
    <citation type="journal article" date="2014" name="Genome Announc.">
        <title>Draft genome sequence of Sclerotinia borealis, a psychrophilic plant pathogenic fungus.</title>
        <authorList>
            <person name="Mardanov A.V."/>
            <person name="Beletsky A.V."/>
            <person name="Kadnikov V.V."/>
            <person name="Ignatov A.N."/>
            <person name="Ravin N.V."/>
        </authorList>
    </citation>
    <scope>NUCLEOTIDE SEQUENCE [LARGE SCALE GENOMIC DNA]</scope>
    <source>
        <strain evidence="5">F-4157</strain>
    </source>
</reference>
<dbReference type="STRING" id="1432307.W9C8X6"/>
<feature type="domain" description="AMP-dependent synthetase/ligase" evidence="3">
    <location>
        <begin position="49"/>
        <end position="349"/>
    </location>
</feature>
<organism evidence="4 5">
    <name type="scientific">Sclerotinia borealis (strain F-4128)</name>
    <dbReference type="NCBI Taxonomy" id="1432307"/>
    <lineage>
        <taxon>Eukaryota</taxon>
        <taxon>Fungi</taxon>
        <taxon>Dikarya</taxon>
        <taxon>Ascomycota</taxon>
        <taxon>Pezizomycotina</taxon>
        <taxon>Leotiomycetes</taxon>
        <taxon>Helotiales</taxon>
        <taxon>Sclerotiniaceae</taxon>
        <taxon>Sclerotinia</taxon>
    </lineage>
</organism>
<dbReference type="PANTHER" id="PTHR43439">
    <property type="entry name" value="PHENYLACETATE-COENZYME A LIGASE"/>
    <property type="match status" value="1"/>
</dbReference>
<dbReference type="Gene3D" id="3.40.50.12780">
    <property type="entry name" value="N-terminal domain of ligase-like"/>
    <property type="match status" value="1"/>
</dbReference>
<name>W9C8X6_SCLBF</name>
<gene>
    <name evidence="4" type="ORF">SBOR_8323</name>
</gene>
<comment type="caution">
    <text evidence="4">The sequence shown here is derived from an EMBL/GenBank/DDBJ whole genome shotgun (WGS) entry which is preliminary data.</text>
</comment>
<dbReference type="HOGENOM" id="CLU_002220_3_1_1"/>
<evidence type="ECO:0000256" key="2">
    <source>
        <dbReference type="ARBA" id="ARBA00022553"/>
    </source>
</evidence>
<evidence type="ECO:0000256" key="1">
    <source>
        <dbReference type="ARBA" id="ARBA00022450"/>
    </source>
</evidence>
<sequence>MGSSQTEEYLRNPTPPLEEDQLIVNAVDIAAKVKPQAIYAEFPVSSTSYDEGFRTVNYERLANAVNGLAWWLTAQIGKSKLFDTLIYTGPNDFRQNAMILACVKTGYKLLLASPRNQVSALKSLLEAVDCKYTLGANLNSPLVSAIQEAKPMPVFQIPSVEVLLEETFPHYAYNRTFEKAKHDPILILHTSGTTNVPKPITYTNDWATVYTRALRLEAPTGTVSNDILFRQGRLFVMMPAFHGANIFPNFFCALTSQTTIVFPPANLPPTIESFLGGIQATQVDVAFIPPHFIPQIASNPQYLDFVSQHVTTIISGGGAIPKPAGQVLSSRIKFFTKYASTEMGSLPCTRPSGSWTPENWNCITPHPETGIEFQFHSHDNEGDMYEACIRRNHSNSDNEQPIFKLFPKIHEFRTRDLFRRHPHSTNQWEWCGRVDDTIVLSTGANISPVIMEEGLARHPDIRAVLMVGNGRLRPALMIEGKNEDTDLCEVSESLWDTIEELNGEYCEDHRITRSHVLFVDGGIPMARSAKGTIQRATTVELYEKRLEELYVTADAV</sequence>
<dbReference type="EMBL" id="AYSA01000518">
    <property type="protein sequence ID" value="ESZ91289.1"/>
    <property type="molecule type" value="Genomic_DNA"/>
</dbReference>
<accession>W9C8X6</accession>
<dbReference type="Proteomes" id="UP000019487">
    <property type="component" value="Unassembled WGS sequence"/>
</dbReference>
<keyword evidence="1" id="KW-0596">Phosphopantetheine</keyword>
<protein>
    <submittedName>
        <fullName evidence="4">NRPS-like enzyme</fullName>
    </submittedName>
</protein>
<dbReference type="InterPro" id="IPR051414">
    <property type="entry name" value="Adenylate-forming_Reductase"/>
</dbReference>
<keyword evidence="5" id="KW-1185">Reference proteome</keyword>
<evidence type="ECO:0000313" key="5">
    <source>
        <dbReference type="Proteomes" id="UP000019487"/>
    </source>
</evidence>
<keyword evidence="2" id="KW-0597">Phosphoprotein</keyword>
<dbReference type="OrthoDB" id="429813at2759"/>
<proteinExistence type="predicted"/>
<evidence type="ECO:0000259" key="3">
    <source>
        <dbReference type="Pfam" id="PF00501"/>
    </source>
</evidence>
<evidence type="ECO:0000313" key="4">
    <source>
        <dbReference type="EMBL" id="ESZ91289.1"/>
    </source>
</evidence>
<dbReference type="InterPro" id="IPR042099">
    <property type="entry name" value="ANL_N_sf"/>
</dbReference>
<dbReference type="InterPro" id="IPR000873">
    <property type="entry name" value="AMP-dep_synth/lig_dom"/>
</dbReference>
<dbReference type="AlphaFoldDB" id="W9C8X6"/>
<dbReference type="Pfam" id="PF23562">
    <property type="entry name" value="AMP-binding_C_3"/>
    <property type="match status" value="1"/>
</dbReference>
<dbReference type="SUPFAM" id="SSF56801">
    <property type="entry name" value="Acetyl-CoA synthetase-like"/>
    <property type="match status" value="1"/>
</dbReference>
<dbReference type="PANTHER" id="PTHR43439:SF2">
    <property type="entry name" value="ENZYME, PUTATIVE (JCVI)-RELATED"/>
    <property type="match status" value="1"/>
</dbReference>